<dbReference type="InterPro" id="IPR036390">
    <property type="entry name" value="WH_DNA-bd_sf"/>
</dbReference>
<dbReference type="InterPro" id="IPR046335">
    <property type="entry name" value="LacI/GalR-like_sensor"/>
</dbReference>
<evidence type="ECO:0000256" key="2">
    <source>
        <dbReference type="ARBA" id="ARBA00023125"/>
    </source>
</evidence>
<dbReference type="EMBL" id="BSRI01000001">
    <property type="protein sequence ID" value="GLV54055.1"/>
    <property type="molecule type" value="Genomic_DNA"/>
</dbReference>
<dbReference type="SUPFAM" id="SSF53822">
    <property type="entry name" value="Periplasmic binding protein-like I"/>
    <property type="match status" value="1"/>
</dbReference>
<dbReference type="Pfam" id="PF13377">
    <property type="entry name" value="Peripla_BP_3"/>
    <property type="match status" value="1"/>
</dbReference>
<keyword evidence="1" id="KW-0805">Transcription regulation</keyword>
<keyword evidence="2" id="KW-0238">DNA-binding</keyword>
<accession>A0ABQ6FK80</accession>
<dbReference type="SMART" id="SM00345">
    <property type="entry name" value="HTH_GNTR"/>
    <property type="match status" value="1"/>
</dbReference>
<dbReference type="SUPFAM" id="SSF46785">
    <property type="entry name" value="Winged helix' DNA-binding domain"/>
    <property type="match status" value="1"/>
</dbReference>
<dbReference type="Gene3D" id="3.40.50.2300">
    <property type="match status" value="2"/>
</dbReference>
<organism evidence="5 6">
    <name type="scientific">Dictyobacter halimunensis</name>
    <dbReference type="NCBI Taxonomy" id="3026934"/>
    <lineage>
        <taxon>Bacteria</taxon>
        <taxon>Bacillati</taxon>
        <taxon>Chloroflexota</taxon>
        <taxon>Ktedonobacteria</taxon>
        <taxon>Ktedonobacterales</taxon>
        <taxon>Dictyobacteraceae</taxon>
        <taxon>Dictyobacter</taxon>
    </lineage>
</organism>
<dbReference type="Gene3D" id="1.10.10.10">
    <property type="entry name" value="Winged helix-like DNA-binding domain superfamily/Winged helix DNA-binding domain"/>
    <property type="match status" value="1"/>
</dbReference>
<comment type="caution">
    <text evidence="5">The sequence shown here is derived from an EMBL/GenBank/DDBJ whole genome shotgun (WGS) entry which is preliminary data.</text>
</comment>
<gene>
    <name evidence="5" type="ORF">KDH_09040</name>
</gene>
<protein>
    <recommendedName>
        <fullName evidence="4">HTH gntR-type domain-containing protein</fullName>
    </recommendedName>
</protein>
<dbReference type="PROSITE" id="PS50949">
    <property type="entry name" value="HTH_GNTR"/>
    <property type="match status" value="1"/>
</dbReference>
<evidence type="ECO:0000313" key="6">
    <source>
        <dbReference type="Proteomes" id="UP001344906"/>
    </source>
</evidence>
<keyword evidence="3" id="KW-0804">Transcription</keyword>
<reference evidence="5 6" key="1">
    <citation type="submission" date="2023-02" db="EMBL/GenBank/DDBJ databases">
        <title>Dictyobacter halimunensis sp. nov., a new member of the class Ktedonobacteria from forest soil in a geothermal area.</title>
        <authorList>
            <person name="Rachmania M.K."/>
            <person name="Ningsih F."/>
            <person name="Sakai Y."/>
            <person name="Yabe S."/>
            <person name="Yokota A."/>
            <person name="Sjamsuridzal W."/>
        </authorList>
    </citation>
    <scope>NUCLEOTIDE SEQUENCE [LARGE SCALE GENOMIC DNA]</scope>
    <source>
        <strain evidence="5 6">S3.2.2.5</strain>
    </source>
</reference>
<dbReference type="Proteomes" id="UP001344906">
    <property type="component" value="Unassembled WGS sequence"/>
</dbReference>
<dbReference type="InterPro" id="IPR036388">
    <property type="entry name" value="WH-like_DNA-bd_sf"/>
</dbReference>
<sequence length="393" mass="44417">MRRMEVRLMDARIKSFDVSDLQIPKQRRSEQARRTNARVTEVCERLRSLASELGPGNRLPTIRELCSRLNTSSATLTTALDLLENEQLFYRKERQGIFVSDLLLKRSVHIVFNNSLIANNAASPFWSLLCGRLALVAEQRAKSKNEHISFHFLWRDMPQPIPDEHIALLNSPSVDGSLIIGFNAHSFEHVSLLSKPHVVFAGGGDWMVQYDEATSARLAADVLVRKNCQRIGYWSAKEEDPTSPFDQAHYFYQALQQQHFPVDRAQFRAISGMSTPMRRPLTSQERGYLLVKDVFGSAQEERPDGIYISDDLVTDGALVAFDELGIHVGQDVHLVSLANTDSPILFGRTQNITLLEQDSEELVRGMFSLLESLLNGMGPTQQSVYIQPHLREV</sequence>
<dbReference type="InterPro" id="IPR028082">
    <property type="entry name" value="Peripla_BP_I"/>
</dbReference>
<evidence type="ECO:0000256" key="1">
    <source>
        <dbReference type="ARBA" id="ARBA00023015"/>
    </source>
</evidence>
<dbReference type="PANTHER" id="PTHR30146">
    <property type="entry name" value="LACI-RELATED TRANSCRIPTIONAL REPRESSOR"/>
    <property type="match status" value="1"/>
</dbReference>
<evidence type="ECO:0000313" key="5">
    <source>
        <dbReference type="EMBL" id="GLV54055.1"/>
    </source>
</evidence>
<proteinExistence type="predicted"/>
<evidence type="ECO:0000259" key="4">
    <source>
        <dbReference type="PROSITE" id="PS50949"/>
    </source>
</evidence>
<dbReference type="Pfam" id="PF00392">
    <property type="entry name" value="GntR"/>
    <property type="match status" value="1"/>
</dbReference>
<feature type="domain" description="HTH gntR-type" evidence="4">
    <location>
        <begin position="32"/>
        <end position="102"/>
    </location>
</feature>
<evidence type="ECO:0000256" key="3">
    <source>
        <dbReference type="ARBA" id="ARBA00023163"/>
    </source>
</evidence>
<name>A0ABQ6FK80_9CHLR</name>
<dbReference type="InterPro" id="IPR000524">
    <property type="entry name" value="Tscrpt_reg_HTH_GntR"/>
</dbReference>
<dbReference type="PANTHER" id="PTHR30146:SF109">
    <property type="entry name" value="HTH-TYPE TRANSCRIPTIONAL REGULATOR GALS"/>
    <property type="match status" value="1"/>
</dbReference>
<keyword evidence="6" id="KW-1185">Reference proteome</keyword>